<proteinExistence type="predicted"/>
<dbReference type="PANTHER" id="PTHR11145">
    <property type="entry name" value="BTB/POZ DOMAIN-CONTAINING ADAPTER FOR CUL3-MEDIATED RHOA DEGRADATION PROTEIN FAMILY MEMBER"/>
    <property type="match status" value="1"/>
</dbReference>
<dbReference type="PANTHER" id="PTHR11145:SF8">
    <property type="entry name" value="RE57120P"/>
    <property type="match status" value="1"/>
</dbReference>
<dbReference type="InterPro" id="IPR000210">
    <property type="entry name" value="BTB/POZ_dom"/>
</dbReference>
<sequence>MTSVNSPDTAQQSFDTTNGDEKNIVKLYVGGELFMTYCSTITNSGSSVLINYVNENTTKNNTVFINRNGDLFRDIMLYLRTSTVFTKDLKKLQALQEEAAFYQLEAMIDELQDIINEVKESQDKQPSKPKVELKDVKKMWQSFNSTRINPPTYKLIEENNGITKVYSLIDIVYIKDINSCREHDESYCSCSETPKLVLMPRSTN</sequence>
<name>A0A8H7VGF8_9FUNG</name>
<evidence type="ECO:0000313" key="2">
    <source>
        <dbReference type="EMBL" id="KAG2213609.1"/>
    </source>
</evidence>
<dbReference type="InterPro" id="IPR003131">
    <property type="entry name" value="T1-type_BTB"/>
</dbReference>
<dbReference type="Proteomes" id="UP000650833">
    <property type="component" value="Unassembled WGS sequence"/>
</dbReference>
<evidence type="ECO:0000313" key="3">
    <source>
        <dbReference type="Proteomes" id="UP000650833"/>
    </source>
</evidence>
<dbReference type="CDD" id="cd18316">
    <property type="entry name" value="BTB_POZ_KCTD-like"/>
    <property type="match status" value="1"/>
</dbReference>
<gene>
    <name evidence="2" type="ORF">INT46_002761</name>
</gene>
<dbReference type="InterPro" id="IPR011333">
    <property type="entry name" value="SKP1/BTB/POZ_sf"/>
</dbReference>
<protein>
    <recommendedName>
        <fullName evidence="1">BTB domain-containing protein</fullName>
    </recommendedName>
</protein>
<dbReference type="SMART" id="SM00225">
    <property type="entry name" value="BTB"/>
    <property type="match status" value="1"/>
</dbReference>
<dbReference type="OrthoDB" id="10025005at2759"/>
<feature type="domain" description="BTB" evidence="1">
    <location>
        <begin position="23"/>
        <end position="119"/>
    </location>
</feature>
<evidence type="ECO:0000259" key="1">
    <source>
        <dbReference type="SMART" id="SM00225"/>
    </source>
</evidence>
<dbReference type="Pfam" id="PF02214">
    <property type="entry name" value="BTB_2"/>
    <property type="match status" value="1"/>
</dbReference>
<dbReference type="AlphaFoldDB" id="A0A8H7VGF8"/>
<dbReference type="SUPFAM" id="SSF54695">
    <property type="entry name" value="POZ domain"/>
    <property type="match status" value="1"/>
</dbReference>
<dbReference type="GO" id="GO:0051260">
    <property type="term" value="P:protein homooligomerization"/>
    <property type="evidence" value="ECO:0007669"/>
    <property type="project" value="InterPro"/>
</dbReference>
<dbReference type="InterPro" id="IPR045068">
    <property type="entry name" value="BACURD1-3"/>
</dbReference>
<comment type="caution">
    <text evidence="2">The sequence shown here is derived from an EMBL/GenBank/DDBJ whole genome shotgun (WGS) entry which is preliminary data.</text>
</comment>
<organism evidence="2 3">
    <name type="scientific">Mucor plumbeus</name>
    <dbReference type="NCBI Taxonomy" id="97098"/>
    <lineage>
        <taxon>Eukaryota</taxon>
        <taxon>Fungi</taxon>
        <taxon>Fungi incertae sedis</taxon>
        <taxon>Mucoromycota</taxon>
        <taxon>Mucoromycotina</taxon>
        <taxon>Mucoromycetes</taxon>
        <taxon>Mucorales</taxon>
        <taxon>Mucorineae</taxon>
        <taxon>Mucoraceae</taxon>
        <taxon>Mucor</taxon>
    </lineage>
</organism>
<accession>A0A8H7VGF8</accession>
<reference evidence="2" key="1">
    <citation type="submission" date="2020-12" db="EMBL/GenBank/DDBJ databases">
        <title>Metabolic potential, ecology and presence of endohyphal bacteria is reflected in genomic diversity of Mucoromycotina.</title>
        <authorList>
            <person name="Muszewska A."/>
            <person name="Okrasinska A."/>
            <person name="Steczkiewicz K."/>
            <person name="Drgas O."/>
            <person name="Orlowska M."/>
            <person name="Perlinska-Lenart U."/>
            <person name="Aleksandrzak-Piekarczyk T."/>
            <person name="Szatraj K."/>
            <person name="Zielenkiewicz U."/>
            <person name="Pilsyk S."/>
            <person name="Malc E."/>
            <person name="Mieczkowski P."/>
            <person name="Kruszewska J.S."/>
            <person name="Biernat P."/>
            <person name="Pawlowska J."/>
        </authorList>
    </citation>
    <scope>NUCLEOTIDE SEQUENCE</scope>
    <source>
        <strain evidence="2">CBS 226.32</strain>
    </source>
</reference>
<dbReference type="EMBL" id="JAEPRC010000035">
    <property type="protein sequence ID" value="KAG2213609.1"/>
    <property type="molecule type" value="Genomic_DNA"/>
</dbReference>
<keyword evidence="3" id="KW-1185">Reference proteome</keyword>
<dbReference type="Gene3D" id="3.30.710.10">
    <property type="entry name" value="Potassium Channel Kv1.1, Chain A"/>
    <property type="match status" value="1"/>
</dbReference>